<reference evidence="1" key="1">
    <citation type="submission" date="2021-03" db="EMBL/GenBank/DDBJ databases">
        <authorList>
            <person name="Li Z."/>
            <person name="Yang C."/>
        </authorList>
    </citation>
    <scope>NUCLEOTIDE SEQUENCE</scope>
    <source>
        <strain evidence="1">Dzin_1.0</strain>
        <tissue evidence="1">Leaf</tissue>
    </source>
</reference>
<keyword evidence="2" id="KW-1185">Reference proteome</keyword>
<accession>A0A9D5HBR1</accession>
<organism evidence="1 2">
    <name type="scientific">Dioscorea zingiberensis</name>
    <dbReference type="NCBI Taxonomy" id="325984"/>
    <lineage>
        <taxon>Eukaryota</taxon>
        <taxon>Viridiplantae</taxon>
        <taxon>Streptophyta</taxon>
        <taxon>Embryophyta</taxon>
        <taxon>Tracheophyta</taxon>
        <taxon>Spermatophyta</taxon>
        <taxon>Magnoliopsida</taxon>
        <taxon>Liliopsida</taxon>
        <taxon>Dioscoreales</taxon>
        <taxon>Dioscoreaceae</taxon>
        <taxon>Dioscorea</taxon>
    </lineage>
</organism>
<dbReference type="AlphaFoldDB" id="A0A9D5HBR1"/>
<name>A0A9D5HBR1_9LILI</name>
<evidence type="ECO:0000313" key="1">
    <source>
        <dbReference type="EMBL" id="KAJ0970517.1"/>
    </source>
</evidence>
<dbReference type="Proteomes" id="UP001085076">
    <property type="component" value="Miscellaneous, Linkage group lg05"/>
</dbReference>
<evidence type="ECO:0000313" key="2">
    <source>
        <dbReference type="Proteomes" id="UP001085076"/>
    </source>
</evidence>
<reference evidence="1" key="2">
    <citation type="journal article" date="2022" name="Hortic Res">
        <title>The genome of Dioscorea zingiberensis sheds light on the biosynthesis, origin and evolution of the medicinally important diosgenin saponins.</title>
        <authorList>
            <person name="Li Y."/>
            <person name="Tan C."/>
            <person name="Li Z."/>
            <person name="Guo J."/>
            <person name="Li S."/>
            <person name="Chen X."/>
            <person name="Wang C."/>
            <person name="Dai X."/>
            <person name="Yang H."/>
            <person name="Song W."/>
            <person name="Hou L."/>
            <person name="Xu J."/>
            <person name="Tong Z."/>
            <person name="Xu A."/>
            <person name="Yuan X."/>
            <person name="Wang W."/>
            <person name="Yang Q."/>
            <person name="Chen L."/>
            <person name="Sun Z."/>
            <person name="Wang K."/>
            <person name="Pan B."/>
            <person name="Chen J."/>
            <person name="Bao Y."/>
            <person name="Liu F."/>
            <person name="Qi X."/>
            <person name="Gang D.R."/>
            <person name="Wen J."/>
            <person name="Li J."/>
        </authorList>
    </citation>
    <scope>NUCLEOTIDE SEQUENCE</scope>
    <source>
        <strain evidence="1">Dzin_1.0</strain>
    </source>
</reference>
<gene>
    <name evidence="1" type="ORF">J5N97_018476</name>
</gene>
<proteinExistence type="predicted"/>
<sequence length="86" mass="9724">MHNRSISNQILVEAKAGFISKFRITLMHKAKHRHLVLVALAQTYASETMGWVSRSSPDRQAKLGKATNFTMMKNSRGGWRKALNPD</sequence>
<dbReference type="EMBL" id="JAGGNH010000005">
    <property type="protein sequence ID" value="KAJ0970517.1"/>
    <property type="molecule type" value="Genomic_DNA"/>
</dbReference>
<comment type="caution">
    <text evidence="1">The sequence shown here is derived from an EMBL/GenBank/DDBJ whole genome shotgun (WGS) entry which is preliminary data.</text>
</comment>
<protein>
    <submittedName>
        <fullName evidence="1">Uncharacterized protein</fullName>
    </submittedName>
</protein>